<sequence length="114" mass="12118">MKKLLIPAIAIAAIGGYFYYTNLDTAAPQAEAVVEEEQIVEEVEAAVAEAEEMVEETEQAAGDIMASAEEDVFADVPEAMGHALDETTEAMADVAEEAAEAVQEAADEIDHSEE</sequence>
<evidence type="ECO:0000313" key="3">
    <source>
        <dbReference type="Proteomes" id="UP000188219"/>
    </source>
</evidence>
<dbReference type="RefSeq" id="WP_077404330.1">
    <property type="nucleotide sequence ID" value="NZ_CP019650.1"/>
</dbReference>
<evidence type="ECO:0000313" key="2">
    <source>
        <dbReference type="EMBL" id="AQQ67974.1"/>
    </source>
</evidence>
<dbReference type="Proteomes" id="UP000188219">
    <property type="component" value="Chromosome"/>
</dbReference>
<accession>A0A1Q2M5I1</accession>
<name>A0A1Q2M5I1_9GAMM</name>
<dbReference type="EMBL" id="CP019650">
    <property type="protein sequence ID" value="AQQ67974.1"/>
    <property type="molecule type" value="Genomic_DNA"/>
</dbReference>
<dbReference type="AlphaFoldDB" id="A0A1Q2M5I1"/>
<organism evidence="2 3">
    <name type="scientific">Microbulbifer agarilyticus</name>
    <dbReference type="NCBI Taxonomy" id="260552"/>
    <lineage>
        <taxon>Bacteria</taxon>
        <taxon>Pseudomonadati</taxon>
        <taxon>Pseudomonadota</taxon>
        <taxon>Gammaproteobacteria</taxon>
        <taxon>Cellvibrionales</taxon>
        <taxon>Microbulbiferaceae</taxon>
        <taxon>Microbulbifer</taxon>
    </lineage>
</organism>
<dbReference type="STRING" id="260552.Mag101_10235"/>
<gene>
    <name evidence="2" type="ORF">Mag101_10235</name>
</gene>
<keyword evidence="1" id="KW-0175">Coiled coil</keyword>
<protein>
    <submittedName>
        <fullName evidence="2">Uncharacterized protein</fullName>
    </submittedName>
</protein>
<dbReference type="KEGG" id="maga:Mag101_10235"/>
<feature type="coiled-coil region" evidence="1">
    <location>
        <begin position="33"/>
        <end position="60"/>
    </location>
</feature>
<reference evidence="2" key="1">
    <citation type="submission" date="2017-02" db="EMBL/GenBank/DDBJ databases">
        <title>Genome of Microbulbifer agarilyticus GP101.</title>
        <authorList>
            <person name="Jung J."/>
            <person name="Bae S.S."/>
            <person name="Baek K."/>
        </authorList>
    </citation>
    <scope>NUCLEOTIDE SEQUENCE [LARGE SCALE GENOMIC DNA]</scope>
    <source>
        <strain evidence="2">GP101</strain>
    </source>
</reference>
<evidence type="ECO:0000256" key="1">
    <source>
        <dbReference type="SAM" id="Coils"/>
    </source>
</evidence>
<keyword evidence="3" id="KW-1185">Reference proteome</keyword>
<proteinExistence type="predicted"/>